<keyword evidence="3" id="KW-0812">Transmembrane</keyword>
<evidence type="ECO:0000259" key="5">
    <source>
        <dbReference type="PROSITE" id="PS51371"/>
    </source>
</evidence>
<dbReference type="InterPro" id="IPR036869">
    <property type="entry name" value="J_dom_sf"/>
</dbReference>
<accession>A0A2P6V338</accession>
<dbReference type="InterPro" id="IPR046342">
    <property type="entry name" value="CBS_dom_sf"/>
</dbReference>
<evidence type="ECO:0000256" key="1">
    <source>
        <dbReference type="ARBA" id="ARBA00023122"/>
    </source>
</evidence>
<dbReference type="PANTHER" id="PTHR43080:SF2">
    <property type="entry name" value="CBS DOMAIN-CONTAINING PROTEIN"/>
    <property type="match status" value="1"/>
</dbReference>
<comment type="caution">
    <text evidence="6">The sequence shown here is derived from an EMBL/GenBank/DDBJ whole genome shotgun (WGS) entry which is preliminary data.</text>
</comment>
<dbReference type="CDD" id="cd04623">
    <property type="entry name" value="CBS_pair_bac_euk"/>
    <property type="match status" value="1"/>
</dbReference>
<dbReference type="OrthoDB" id="418595at2759"/>
<dbReference type="InterPro" id="IPR001623">
    <property type="entry name" value="DnaJ_domain"/>
</dbReference>
<dbReference type="Gene3D" id="3.10.580.10">
    <property type="entry name" value="CBS-domain"/>
    <property type="match status" value="1"/>
</dbReference>
<feature type="domain" description="J" evidence="4">
    <location>
        <begin position="43"/>
        <end position="107"/>
    </location>
</feature>
<dbReference type="PROSITE" id="PS51371">
    <property type="entry name" value="CBS"/>
    <property type="match status" value="1"/>
</dbReference>
<feature type="transmembrane region" description="Helical" evidence="3">
    <location>
        <begin position="149"/>
        <end position="173"/>
    </location>
</feature>
<evidence type="ECO:0000259" key="4">
    <source>
        <dbReference type="PROSITE" id="PS50076"/>
    </source>
</evidence>
<keyword evidence="1 2" id="KW-0129">CBS domain</keyword>
<dbReference type="STRING" id="554055.A0A2P6V338"/>
<dbReference type="AlphaFoldDB" id="A0A2P6V338"/>
<dbReference type="PANTHER" id="PTHR43080">
    <property type="entry name" value="CBS DOMAIN-CONTAINING PROTEIN CBSX3, MITOCHONDRIAL"/>
    <property type="match status" value="1"/>
</dbReference>
<dbReference type="Gene3D" id="1.10.287.110">
    <property type="entry name" value="DnaJ domain"/>
    <property type="match status" value="1"/>
</dbReference>
<dbReference type="PROSITE" id="PS50076">
    <property type="entry name" value="DNAJ_2"/>
    <property type="match status" value="1"/>
</dbReference>
<name>A0A2P6V338_9CHLO</name>
<dbReference type="SUPFAM" id="SSF54631">
    <property type="entry name" value="CBS-domain pair"/>
    <property type="match status" value="1"/>
</dbReference>
<evidence type="ECO:0000313" key="7">
    <source>
        <dbReference type="Proteomes" id="UP000239649"/>
    </source>
</evidence>
<dbReference type="SMART" id="SM00116">
    <property type="entry name" value="CBS"/>
    <property type="match status" value="2"/>
</dbReference>
<keyword evidence="3" id="KW-0472">Membrane</keyword>
<dbReference type="Proteomes" id="UP000239649">
    <property type="component" value="Unassembled WGS sequence"/>
</dbReference>
<reference evidence="6 7" key="1">
    <citation type="journal article" date="2018" name="Plant J.">
        <title>Genome sequences of Chlorella sorokiniana UTEX 1602 and Micractinium conductrix SAG 241.80: implications to maltose excretion by a green alga.</title>
        <authorList>
            <person name="Arriola M.B."/>
            <person name="Velmurugan N."/>
            <person name="Zhang Y."/>
            <person name="Plunkett M.H."/>
            <person name="Hondzo H."/>
            <person name="Barney B.M."/>
        </authorList>
    </citation>
    <scope>NUCLEOTIDE SEQUENCE [LARGE SCALE GENOMIC DNA]</scope>
    <source>
        <strain evidence="6 7">SAG 241.80</strain>
    </source>
</reference>
<dbReference type="SMART" id="SM00271">
    <property type="entry name" value="DnaJ"/>
    <property type="match status" value="1"/>
</dbReference>
<dbReference type="Pfam" id="PF00226">
    <property type="entry name" value="DnaJ"/>
    <property type="match status" value="1"/>
</dbReference>
<dbReference type="EMBL" id="LHPF02000036">
    <property type="protein sequence ID" value="PSC68498.1"/>
    <property type="molecule type" value="Genomic_DNA"/>
</dbReference>
<evidence type="ECO:0000313" key="6">
    <source>
        <dbReference type="EMBL" id="PSC68498.1"/>
    </source>
</evidence>
<keyword evidence="3" id="KW-1133">Transmembrane helix</keyword>
<keyword evidence="7" id="KW-1185">Reference proteome</keyword>
<dbReference type="InterPro" id="IPR044725">
    <property type="entry name" value="CBSX3_CBS_dom"/>
</dbReference>
<dbReference type="SUPFAM" id="SSF46565">
    <property type="entry name" value="Chaperone J-domain"/>
    <property type="match status" value="1"/>
</dbReference>
<proteinExistence type="predicted"/>
<dbReference type="Pfam" id="PF00571">
    <property type="entry name" value="CBS"/>
    <property type="match status" value="1"/>
</dbReference>
<dbReference type="InterPro" id="IPR000644">
    <property type="entry name" value="CBS_dom"/>
</dbReference>
<evidence type="ECO:0000256" key="3">
    <source>
        <dbReference type="SAM" id="Phobius"/>
    </source>
</evidence>
<dbReference type="PRINTS" id="PR00625">
    <property type="entry name" value="JDOMAIN"/>
</dbReference>
<gene>
    <name evidence="6" type="ORF">C2E20_7891</name>
</gene>
<evidence type="ECO:0000256" key="2">
    <source>
        <dbReference type="PROSITE-ProRule" id="PRU00703"/>
    </source>
</evidence>
<dbReference type="CDD" id="cd06257">
    <property type="entry name" value="DnaJ"/>
    <property type="match status" value="1"/>
</dbReference>
<dbReference type="InterPro" id="IPR051257">
    <property type="entry name" value="Diverse_CBS-Domain"/>
</dbReference>
<protein>
    <submittedName>
        <fullName evidence="6">CBS domain-containing mitochondrial-like</fullName>
    </submittedName>
</protein>
<sequence length="447" mass="48578">MAAADVETGKPSPLARGVSKTGRMADFGTAEQEVERIMKHDKNFYYVLKVKKDTPASEIKVNYYKLSRLVHPDKCSHPRAPDAAATLNQAYDTLSNSIKKTAYDAYVSDINVDAPEGMSYAEWEASNLAGQVQVPAWVAALLRVRGGKWILLLLVLCVFIPLILIVLVLSIVLKILCLPCECLFGRQKAAPGGAPGQEDANAPVGGMDPQEAAAYMAARNAEAKRAATATPVQQQPPAQSLAPYAASRLAPRAFATSSAWQSAEAAQNEAALPEPETTGWGSTLVGELMKAKVDSGAWLWCSADDWVIDAVRKMTHANVGSLLVFDPAKLHLVCTSKDRCTNTSKDAVVGIITERDYLNKVVVKGKQSSETKVTEIMTPAHVLETVTPQHSVLDVMGLMVDKNFRHVPVIDQGNMIGMLSMRDVVHVVLKEHREEVGRLQEYIQGTF</sequence>
<feature type="domain" description="CBS" evidence="5">
    <location>
        <begin position="377"/>
        <end position="435"/>
    </location>
</feature>
<organism evidence="6 7">
    <name type="scientific">Micractinium conductrix</name>
    <dbReference type="NCBI Taxonomy" id="554055"/>
    <lineage>
        <taxon>Eukaryota</taxon>
        <taxon>Viridiplantae</taxon>
        <taxon>Chlorophyta</taxon>
        <taxon>core chlorophytes</taxon>
        <taxon>Trebouxiophyceae</taxon>
        <taxon>Chlorellales</taxon>
        <taxon>Chlorellaceae</taxon>
        <taxon>Chlorella clade</taxon>
        <taxon>Micractinium</taxon>
    </lineage>
</organism>